<feature type="active site" description="Proton donor" evidence="1">
    <location>
        <position position="14"/>
    </location>
</feature>
<comment type="caution">
    <text evidence="2">The sequence shown here is derived from an EMBL/GenBank/DDBJ whole genome shotgun (WGS) entry which is preliminary data.</text>
</comment>
<dbReference type="Pfam" id="PF06941">
    <property type="entry name" value="NT5C"/>
    <property type="match status" value="1"/>
</dbReference>
<dbReference type="GO" id="GO:0008253">
    <property type="term" value="F:5'-nucleotidase activity"/>
    <property type="evidence" value="ECO:0007669"/>
    <property type="project" value="InterPro"/>
</dbReference>
<dbReference type="SFLD" id="SFLDG01145">
    <property type="entry name" value="C1.2.1"/>
    <property type="match status" value="1"/>
</dbReference>
<dbReference type="SFLD" id="SFLDG01126">
    <property type="entry name" value="C1.2:_Nucleotidase_Like"/>
    <property type="match status" value="1"/>
</dbReference>
<reference evidence="2 3" key="1">
    <citation type="submission" date="2019-01" db="EMBL/GenBank/DDBJ databases">
        <title>Draft Genome and Complete Hox-Cluster Characterization of the Sterlet Sturgeon (Acipenser ruthenus).</title>
        <authorList>
            <person name="Wei Q."/>
        </authorList>
    </citation>
    <scope>NUCLEOTIDE SEQUENCE [LARGE SCALE GENOMIC DNA]</scope>
    <source>
        <strain evidence="2">WHYD16114868_AA</strain>
        <tissue evidence="2">Blood</tissue>
    </source>
</reference>
<dbReference type="SFLD" id="SFLDS00003">
    <property type="entry name" value="Haloacid_Dehalogenase"/>
    <property type="match status" value="1"/>
</dbReference>
<dbReference type="GO" id="GO:0009223">
    <property type="term" value="P:pyrimidine deoxyribonucleotide catabolic process"/>
    <property type="evidence" value="ECO:0007669"/>
    <property type="project" value="TreeGrafter"/>
</dbReference>
<protein>
    <submittedName>
        <fullName evidence="2">Uncharacterized protein</fullName>
    </submittedName>
</protein>
<sequence>MSGSGSVRVLVDMDGVLADFEGALLRKYRERYPGEPFIELSERRGFLARDQYRQISPELGPKLSSVYESPGFFLDLKPISGAIEAMKEMSNLRNTEVFLCTSPILQYEHCVQEKFLWVEKHLGAEFVQRLILTRDKTIVHADLLIDDKDSIKGESAEGIQGLHASVKGESAEGIQGLHAPVKGVQASPSWEHILFTCCHNQHLQLQPPQRRLQSWADDWRAILDSKRRPN</sequence>
<proteinExistence type="predicted"/>
<dbReference type="GO" id="GO:0005739">
    <property type="term" value="C:mitochondrion"/>
    <property type="evidence" value="ECO:0007669"/>
    <property type="project" value="TreeGrafter"/>
</dbReference>
<gene>
    <name evidence="2" type="ORF">EOD39_7310</name>
</gene>
<dbReference type="Gene3D" id="3.40.50.1000">
    <property type="entry name" value="HAD superfamily/HAD-like"/>
    <property type="match status" value="1"/>
</dbReference>
<dbReference type="InterPro" id="IPR023214">
    <property type="entry name" value="HAD_sf"/>
</dbReference>
<dbReference type="CDD" id="cd02587">
    <property type="entry name" value="HAD_5-3dNT"/>
    <property type="match status" value="1"/>
</dbReference>
<keyword evidence="3" id="KW-1185">Reference proteome</keyword>
<dbReference type="SUPFAM" id="SSF56784">
    <property type="entry name" value="HAD-like"/>
    <property type="match status" value="2"/>
</dbReference>
<name>A0A444U771_ACIRT</name>
<accession>A0A444U771</accession>
<dbReference type="AlphaFoldDB" id="A0A444U771"/>
<dbReference type="PANTHER" id="PTHR16504:SF5">
    <property type="entry name" value="5'(3')-DEOXYRIBONUCLEOTIDASE, CYTOSOLIC TYPE"/>
    <property type="match status" value="1"/>
</dbReference>
<dbReference type="InterPro" id="IPR010708">
    <property type="entry name" value="5'(3')-deoxyribonucleotidase"/>
</dbReference>
<dbReference type="EMBL" id="SCEB01215145">
    <property type="protein sequence ID" value="RXM31053.1"/>
    <property type="molecule type" value="Genomic_DNA"/>
</dbReference>
<dbReference type="InterPro" id="IPR036412">
    <property type="entry name" value="HAD-like_sf"/>
</dbReference>
<dbReference type="Gene3D" id="1.10.40.40">
    <property type="entry name" value="Deoxyribonucleotidase, domain 2"/>
    <property type="match status" value="1"/>
</dbReference>
<feature type="active site" description="Nucleophile" evidence="1">
    <location>
        <position position="12"/>
    </location>
</feature>
<evidence type="ECO:0000256" key="1">
    <source>
        <dbReference type="PIRSR" id="PIRSR610708-1"/>
    </source>
</evidence>
<evidence type="ECO:0000313" key="3">
    <source>
        <dbReference type="Proteomes" id="UP000289886"/>
    </source>
</evidence>
<dbReference type="Proteomes" id="UP000289886">
    <property type="component" value="Unassembled WGS sequence"/>
</dbReference>
<dbReference type="PANTHER" id="PTHR16504">
    <property type="entry name" value="5'(3')-DEOXYRIBONUCLEOTIDASE"/>
    <property type="match status" value="1"/>
</dbReference>
<organism evidence="2 3">
    <name type="scientific">Acipenser ruthenus</name>
    <name type="common">Sterlet sturgeon</name>
    <dbReference type="NCBI Taxonomy" id="7906"/>
    <lineage>
        <taxon>Eukaryota</taxon>
        <taxon>Metazoa</taxon>
        <taxon>Chordata</taxon>
        <taxon>Craniata</taxon>
        <taxon>Vertebrata</taxon>
        <taxon>Euteleostomi</taxon>
        <taxon>Actinopterygii</taxon>
        <taxon>Chondrostei</taxon>
        <taxon>Acipenseriformes</taxon>
        <taxon>Acipenseridae</taxon>
        <taxon>Acipenser</taxon>
    </lineage>
</organism>
<evidence type="ECO:0000313" key="2">
    <source>
        <dbReference type="EMBL" id="RXM31053.1"/>
    </source>
</evidence>